<dbReference type="Gene3D" id="1.10.510.10">
    <property type="entry name" value="Transferase(Phosphotransferase) domain 1"/>
    <property type="match status" value="1"/>
</dbReference>
<sequence length="624" mass="71825">MNNTSYASRAIALSSPNSTSQLSIVQETKGQLAHPGTPEGTAVCHGAILSEDGLNITPMELYNTHQLGSAKFSKSHQRRIRNNRLNFPGYEQQIKDCLHDLNLSEELAPFLRWIPIERVTNINVIASDYYWTYLRGTISSESSRGFACAYNNDMPKSWEKKNRQFDDAYYDSNEHRNYAIMSCKHGYEEIFKTQVIFSTLLSAFNDTYDAVAPIGFTRRNEQELPSIVLDFTEVGNFARQLENNEGRSWPDIWRYAIFLASGLRDFHNLGAIHGNLQPETLAMAGENSLPYMVNLGLSRYMDQEWKKEDTLFPAESSDSTDNRENHIPPEIVFSEPPSQASDVHALGTLLRQLVTTVPPRDINELQESLTFQVPKVYEDIYTRCWNENPQKRPTAQQIVDQLLAAESEIRKAKFMLPKTVEYVTRRMGPPNTETAIFTEADLQMSGEGSSRLEKDALIETDEELYLRLLKLSKKEFETYAYNNQQDARIFIDHLHKRQAETAKATKEVKECEKQMFREIVRIYPWKWLRRLLGYGEYTKDYLLTRAQIEALLTESSPKREPREPITSAPEEILQKKSKSEPQIPNGHKIRKARINFVSRDFWSKNKTGAPRFKFFSLQPNLGLA</sequence>
<reference evidence="3 4" key="1">
    <citation type="journal article" date="2018" name="New Phytol.">
        <title>Phylogenomics of Endogonaceae and evolution of mycorrhizas within Mucoromycota.</title>
        <authorList>
            <person name="Chang Y."/>
            <person name="Desiro A."/>
            <person name="Na H."/>
            <person name="Sandor L."/>
            <person name="Lipzen A."/>
            <person name="Clum A."/>
            <person name="Barry K."/>
            <person name="Grigoriev I.V."/>
            <person name="Martin F.M."/>
            <person name="Stajich J.E."/>
            <person name="Smith M.E."/>
            <person name="Bonito G."/>
            <person name="Spatafora J.W."/>
        </authorList>
    </citation>
    <scope>NUCLEOTIDE SEQUENCE [LARGE SCALE GENOMIC DNA]</scope>
    <source>
        <strain evidence="3 4">GMNB39</strain>
    </source>
</reference>
<feature type="region of interest" description="Disordered" evidence="1">
    <location>
        <begin position="554"/>
        <end position="585"/>
    </location>
</feature>
<dbReference type="Pfam" id="PF07714">
    <property type="entry name" value="PK_Tyr_Ser-Thr"/>
    <property type="match status" value="1"/>
</dbReference>
<dbReference type="OrthoDB" id="2213591at2759"/>
<dbReference type="GO" id="GO:0007165">
    <property type="term" value="P:signal transduction"/>
    <property type="evidence" value="ECO:0007669"/>
    <property type="project" value="TreeGrafter"/>
</dbReference>
<dbReference type="InterPro" id="IPR001245">
    <property type="entry name" value="Ser-Thr/Tyr_kinase_cat_dom"/>
</dbReference>
<dbReference type="Proteomes" id="UP000268093">
    <property type="component" value="Unassembled WGS sequence"/>
</dbReference>
<organism evidence="3 4">
    <name type="scientific">Jimgerdemannia flammicorona</name>
    <dbReference type="NCBI Taxonomy" id="994334"/>
    <lineage>
        <taxon>Eukaryota</taxon>
        <taxon>Fungi</taxon>
        <taxon>Fungi incertae sedis</taxon>
        <taxon>Mucoromycota</taxon>
        <taxon>Mucoromycotina</taxon>
        <taxon>Endogonomycetes</taxon>
        <taxon>Endogonales</taxon>
        <taxon>Endogonaceae</taxon>
        <taxon>Jimgerdemannia</taxon>
    </lineage>
</organism>
<accession>A0A433BA06</accession>
<dbReference type="GO" id="GO:0005524">
    <property type="term" value="F:ATP binding"/>
    <property type="evidence" value="ECO:0007669"/>
    <property type="project" value="InterPro"/>
</dbReference>
<comment type="caution">
    <text evidence="3">The sequence shown here is derived from an EMBL/GenBank/DDBJ whole genome shotgun (WGS) entry which is preliminary data.</text>
</comment>
<dbReference type="InterPro" id="IPR050167">
    <property type="entry name" value="Ser_Thr_protein_kinase"/>
</dbReference>
<keyword evidence="3" id="KW-0418">Kinase</keyword>
<dbReference type="EMBL" id="RBNI01014863">
    <property type="protein sequence ID" value="RUP18412.1"/>
    <property type="molecule type" value="Genomic_DNA"/>
</dbReference>
<dbReference type="AlphaFoldDB" id="A0A433BA06"/>
<name>A0A433BA06_9FUNG</name>
<evidence type="ECO:0000313" key="3">
    <source>
        <dbReference type="EMBL" id="RUP18412.1"/>
    </source>
</evidence>
<dbReference type="InterPro" id="IPR000719">
    <property type="entry name" value="Prot_kinase_dom"/>
</dbReference>
<dbReference type="InterPro" id="IPR011009">
    <property type="entry name" value="Kinase-like_dom_sf"/>
</dbReference>
<evidence type="ECO:0000313" key="4">
    <source>
        <dbReference type="Proteomes" id="UP000268093"/>
    </source>
</evidence>
<dbReference type="GO" id="GO:0004672">
    <property type="term" value="F:protein kinase activity"/>
    <property type="evidence" value="ECO:0007669"/>
    <property type="project" value="InterPro"/>
</dbReference>
<dbReference type="GO" id="GO:0005737">
    <property type="term" value="C:cytoplasm"/>
    <property type="evidence" value="ECO:0007669"/>
    <property type="project" value="TreeGrafter"/>
</dbReference>
<dbReference type="SMART" id="SM00220">
    <property type="entry name" value="S_TKc"/>
    <property type="match status" value="1"/>
</dbReference>
<evidence type="ECO:0000256" key="1">
    <source>
        <dbReference type="SAM" id="MobiDB-lite"/>
    </source>
</evidence>
<keyword evidence="4" id="KW-1185">Reference proteome</keyword>
<protein>
    <submittedName>
        <fullName evidence="3">Kinase-like domain-containing protein</fullName>
    </submittedName>
</protein>
<dbReference type="PROSITE" id="PS50011">
    <property type="entry name" value="PROTEIN_KINASE_DOM"/>
    <property type="match status" value="1"/>
</dbReference>
<feature type="domain" description="Protein kinase" evidence="2">
    <location>
        <begin position="119"/>
        <end position="404"/>
    </location>
</feature>
<evidence type="ECO:0000259" key="2">
    <source>
        <dbReference type="PROSITE" id="PS50011"/>
    </source>
</evidence>
<keyword evidence="3" id="KW-0808">Transferase</keyword>
<proteinExistence type="predicted"/>
<dbReference type="SUPFAM" id="SSF56112">
    <property type="entry name" value="Protein kinase-like (PK-like)"/>
    <property type="match status" value="1"/>
</dbReference>
<dbReference type="PANTHER" id="PTHR23257">
    <property type="entry name" value="SERINE-THREONINE PROTEIN KINASE"/>
    <property type="match status" value="1"/>
</dbReference>
<gene>
    <name evidence="3" type="ORF">BC936DRAFT_139374</name>
</gene>